<sequence>MNNQPPPPISQDDFTTPSALPPTDPLLGKVRSERRWHPHRAKLLLIGVIATVTLIVIGTFLLFGRPTPKNTVEQPQTRVDTVPDLTAAETIIKLRSVFKGSALAPTPPSVPIQTANHNYYTVVTDPSEVAKTSLSGPINYPDTDEIIVSIKSVFETNHFSPIVLKDGGNNASVLIEYTRKDVVCQLDVSSPTTVKPITQSVSVSCLDMKQYETLARAQEPFYRAYSPALTASYAIALIGAPSVKNGGTAGYQTAIIAVGTVAERTKVTGGVTPRFYAASDQVWHYFTDRVGDLTCDIYATNDIKTAYAGTPCYSTASKKMSVVKAPNTK</sequence>
<dbReference type="RefSeq" id="WP_015641182.1">
    <property type="nucleotide sequence ID" value="NC_021219.1"/>
</dbReference>
<dbReference type="EMBL" id="CP005957">
    <property type="protein sequence ID" value="AGL61731.1"/>
    <property type="molecule type" value="Genomic_DNA"/>
</dbReference>
<proteinExistence type="predicted"/>
<dbReference type="AlphaFoldDB" id="R4PX41"/>
<dbReference type="HOGENOM" id="CLU_843816_0_0_0"/>
<gene>
    <name evidence="3" type="ORF">L336_0019</name>
</gene>
<feature type="transmembrane region" description="Helical" evidence="2">
    <location>
        <begin position="43"/>
        <end position="63"/>
    </location>
</feature>
<keyword evidence="2" id="KW-0812">Transmembrane</keyword>
<dbReference type="Proteomes" id="UP000013893">
    <property type="component" value="Chromosome"/>
</dbReference>
<evidence type="ECO:0000313" key="3">
    <source>
        <dbReference type="EMBL" id="AGL61731.1"/>
    </source>
</evidence>
<name>R4PX41_9BACT</name>
<keyword evidence="4" id="KW-1185">Reference proteome</keyword>
<dbReference type="OrthoDB" id="9800051at2"/>
<evidence type="ECO:0000256" key="2">
    <source>
        <dbReference type="SAM" id="Phobius"/>
    </source>
</evidence>
<feature type="region of interest" description="Disordered" evidence="1">
    <location>
        <begin position="1"/>
        <end position="27"/>
    </location>
</feature>
<protein>
    <submittedName>
        <fullName evidence="3">Uncharacterized protein</fullName>
    </submittedName>
</protein>
<accession>R4PX41</accession>
<evidence type="ECO:0000313" key="4">
    <source>
        <dbReference type="Proteomes" id="UP000013893"/>
    </source>
</evidence>
<reference evidence="3 4" key="1">
    <citation type="journal article" date="2013" name="Nat. Biotechnol.">
        <title>Genome sequences of rare, uncultured bacteria obtained by differential coverage binning of multiple metagenomes.</title>
        <authorList>
            <person name="Albertsen M."/>
            <person name="Hugenholtz P."/>
            <person name="Skarshewski A."/>
            <person name="Nielsen K.L."/>
            <person name="Tyson G.W."/>
            <person name="Nielsen P.H."/>
        </authorList>
    </citation>
    <scope>NUCLEOTIDE SEQUENCE [LARGE SCALE GENOMIC DNA]</scope>
    <source>
        <strain evidence="3">TM71</strain>
    </source>
</reference>
<organism evidence="3 4">
    <name type="scientific">Candidatus Saccharimonas aalborgensis</name>
    <dbReference type="NCBI Taxonomy" id="1332188"/>
    <lineage>
        <taxon>Bacteria</taxon>
        <taxon>Candidatus Saccharimonadota</taxon>
        <taxon>Candidatus Saccharimonadia</taxon>
        <taxon>Candidatus Saccharimonadales</taxon>
        <taxon>Candidatus Saccharimonadaceae</taxon>
        <taxon>Candidatus Saccharimonas</taxon>
    </lineage>
</organism>
<keyword evidence="2" id="KW-1133">Transmembrane helix</keyword>
<dbReference type="KEGG" id="saal:L336_0019"/>
<evidence type="ECO:0000256" key="1">
    <source>
        <dbReference type="SAM" id="MobiDB-lite"/>
    </source>
</evidence>
<keyword evidence="2" id="KW-0472">Membrane</keyword>
<dbReference type="STRING" id="1332188.L336_0019"/>